<sequence length="345" mass="38871">MTKKEKPILLHLGDDILWNHELYEQLKDKFDIVRSYRMNRDEFMRALKSKRFGDFCAMYRPFWNTGGEMGSWDADLISLLPSSCQIFASAGAGFDWVDTKSLAERGIIYCNSAPACTESVADAAIWLILSTYRRFTWSSLAARSLDVAKFQDAHQNIAGQTHNPNGSRLGIIGLGRIGYRIAQKAHVAFEMKILYNDIRRMPEEIERAVGAQYFEELDDMLAEADCVVIATPFVGDSLMNAERFEKMKYGSRLVNIARGKLVNEQALVEALNSGRISAAGLDVHYDEPHVNPRFAAMQNVELLCHTAGASVESHMGFERLGMENILQYFESGKALTPVNLQWLPQ</sequence>
<dbReference type="InterPro" id="IPR036291">
    <property type="entry name" value="NAD(P)-bd_dom_sf"/>
</dbReference>
<dbReference type="PANTHER" id="PTHR10996">
    <property type="entry name" value="2-HYDROXYACID DEHYDROGENASE-RELATED"/>
    <property type="match status" value="1"/>
</dbReference>
<dbReference type="InterPro" id="IPR006139">
    <property type="entry name" value="D-isomer_2_OHA_DH_cat_dom"/>
</dbReference>
<dbReference type="GO" id="GO:0016618">
    <property type="term" value="F:hydroxypyruvate reductase [NAD(P)H] activity"/>
    <property type="evidence" value="ECO:0007669"/>
    <property type="project" value="TreeGrafter"/>
</dbReference>
<feature type="domain" description="D-isomer specific 2-hydroxyacid dehydrogenase NAD-binding" evidence="4">
    <location>
        <begin position="126"/>
        <end position="307"/>
    </location>
</feature>
<dbReference type="InterPro" id="IPR029753">
    <property type="entry name" value="D-isomer_DH_CS"/>
</dbReference>
<evidence type="ECO:0000259" key="3">
    <source>
        <dbReference type="Pfam" id="PF00389"/>
    </source>
</evidence>
<evidence type="ECO:0008006" key="7">
    <source>
        <dbReference type="Google" id="ProtNLM"/>
    </source>
</evidence>
<dbReference type="STRING" id="253628.A0A0D2ARU8"/>
<dbReference type="PROSITE" id="PS00671">
    <property type="entry name" value="D_2_HYDROXYACID_DH_3"/>
    <property type="match status" value="1"/>
</dbReference>
<dbReference type="Proteomes" id="UP000053259">
    <property type="component" value="Unassembled WGS sequence"/>
</dbReference>
<dbReference type="RefSeq" id="XP_016219282.1">
    <property type="nucleotide sequence ID" value="XM_016353025.1"/>
</dbReference>
<dbReference type="PANTHER" id="PTHR10996:SF281">
    <property type="entry name" value="D-ISOMER SPECIFIC 2-HYDROXYACID DEHYDROGENASE NAD-BINDING DOMAIN-CONTAINING PROTEIN-RELATED"/>
    <property type="match status" value="1"/>
</dbReference>
<evidence type="ECO:0000259" key="4">
    <source>
        <dbReference type="Pfam" id="PF02826"/>
    </source>
</evidence>
<reference evidence="5 6" key="1">
    <citation type="submission" date="2015-01" db="EMBL/GenBank/DDBJ databases">
        <title>The Genome Sequence of Ochroconis gallopava CBS43764.</title>
        <authorList>
            <consortium name="The Broad Institute Genomics Platform"/>
            <person name="Cuomo C."/>
            <person name="de Hoog S."/>
            <person name="Gorbushina A."/>
            <person name="Stielow B."/>
            <person name="Teixiera M."/>
            <person name="Abouelleil A."/>
            <person name="Chapman S.B."/>
            <person name="Priest M."/>
            <person name="Young S.K."/>
            <person name="Wortman J."/>
            <person name="Nusbaum C."/>
            <person name="Birren B."/>
        </authorList>
    </citation>
    <scope>NUCLEOTIDE SEQUENCE [LARGE SCALE GENOMIC DNA]</scope>
    <source>
        <strain evidence="5 6">CBS 43764</strain>
    </source>
</reference>
<comment type="similarity">
    <text evidence="2">Belongs to the D-isomer specific 2-hydroxyacid dehydrogenase family.</text>
</comment>
<dbReference type="FunFam" id="3.40.50.720:FF:000526">
    <property type="entry name" value="D-mandelate dehydrogenase, putative"/>
    <property type="match status" value="1"/>
</dbReference>
<dbReference type="Pfam" id="PF02826">
    <property type="entry name" value="2-Hacid_dh_C"/>
    <property type="match status" value="1"/>
</dbReference>
<dbReference type="InterPro" id="IPR050223">
    <property type="entry name" value="D-isomer_2-hydroxyacid_DH"/>
</dbReference>
<dbReference type="CDD" id="cd12168">
    <property type="entry name" value="Mand_dh_like"/>
    <property type="match status" value="1"/>
</dbReference>
<dbReference type="Gene3D" id="3.40.50.720">
    <property type="entry name" value="NAD(P)-binding Rossmann-like Domain"/>
    <property type="match status" value="2"/>
</dbReference>
<organism evidence="5 6">
    <name type="scientific">Verruconis gallopava</name>
    <dbReference type="NCBI Taxonomy" id="253628"/>
    <lineage>
        <taxon>Eukaryota</taxon>
        <taxon>Fungi</taxon>
        <taxon>Dikarya</taxon>
        <taxon>Ascomycota</taxon>
        <taxon>Pezizomycotina</taxon>
        <taxon>Dothideomycetes</taxon>
        <taxon>Pleosporomycetidae</taxon>
        <taxon>Venturiales</taxon>
        <taxon>Sympoventuriaceae</taxon>
        <taxon>Verruconis</taxon>
    </lineage>
</organism>
<dbReference type="GeneID" id="27308276"/>
<dbReference type="SUPFAM" id="SSF51735">
    <property type="entry name" value="NAD(P)-binding Rossmann-fold domains"/>
    <property type="match status" value="1"/>
</dbReference>
<dbReference type="OrthoDB" id="9991913at2759"/>
<evidence type="ECO:0000313" key="6">
    <source>
        <dbReference type="Proteomes" id="UP000053259"/>
    </source>
</evidence>
<name>A0A0D2ARU8_9PEZI</name>
<proteinExistence type="inferred from homology"/>
<evidence type="ECO:0000256" key="2">
    <source>
        <dbReference type="RuleBase" id="RU003719"/>
    </source>
</evidence>
<accession>A0A0D2ARU8</accession>
<keyword evidence="6" id="KW-1185">Reference proteome</keyword>
<gene>
    <name evidence="5" type="ORF">PV09_00303</name>
</gene>
<dbReference type="GO" id="GO:0051287">
    <property type="term" value="F:NAD binding"/>
    <property type="evidence" value="ECO:0007669"/>
    <property type="project" value="InterPro"/>
</dbReference>
<dbReference type="InterPro" id="IPR006140">
    <property type="entry name" value="D-isomer_DH_NAD-bd"/>
</dbReference>
<dbReference type="InParanoid" id="A0A0D2ARU8"/>
<dbReference type="EMBL" id="KN847529">
    <property type="protein sequence ID" value="KIW09413.1"/>
    <property type="molecule type" value="Genomic_DNA"/>
</dbReference>
<dbReference type="GO" id="GO:0005829">
    <property type="term" value="C:cytosol"/>
    <property type="evidence" value="ECO:0007669"/>
    <property type="project" value="TreeGrafter"/>
</dbReference>
<dbReference type="SUPFAM" id="SSF52283">
    <property type="entry name" value="Formate/glycerate dehydrogenase catalytic domain-like"/>
    <property type="match status" value="1"/>
</dbReference>
<dbReference type="AlphaFoldDB" id="A0A0D2ARU8"/>
<protein>
    <recommendedName>
        <fullName evidence="7">D-isomer specific 2-hydroxyacid dehydrogenase NAD-binding domain-containing protein</fullName>
    </recommendedName>
</protein>
<evidence type="ECO:0000313" key="5">
    <source>
        <dbReference type="EMBL" id="KIW09413.1"/>
    </source>
</evidence>
<keyword evidence="1 2" id="KW-0560">Oxidoreductase</keyword>
<dbReference type="GO" id="GO:0030267">
    <property type="term" value="F:glyoxylate reductase (NADPH) activity"/>
    <property type="evidence" value="ECO:0007669"/>
    <property type="project" value="TreeGrafter"/>
</dbReference>
<feature type="domain" description="D-isomer specific 2-hydroxyacid dehydrogenase catalytic" evidence="3">
    <location>
        <begin position="73"/>
        <end position="339"/>
    </location>
</feature>
<dbReference type="HOGENOM" id="CLU_019796_1_2_1"/>
<evidence type="ECO:0000256" key="1">
    <source>
        <dbReference type="ARBA" id="ARBA00023002"/>
    </source>
</evidence>
<dbReference type="VEuPathDB" id="FungiDB:PV09_00303"/>
<dbReference type="Pfam" id="PF00389">
    <property type="entry name" value="2-Hacid_dh"/>
    <property type="match status" value="1"/>
</dbReference>